<dbReference type="EMBL" id="VWRN01000003">
    <property type="protein sequence ID" value="KAA6133405.1"/>
    <property type="molecule type" value="Genomic_DNA"/>
</dbReference>
<organism evidence="2 3">
    <name type="scientific">Cupriavidus cauae</name>
    <dbReference type="NCBI Taxonomy" id="2608999"/>
    <lineage>
        <taxon>Bacteria</taxon>
        <taxon>Pseudomonadati</taxon>
        <taxon>Pseudomonadota</taxon>
        <taxon>Betaproteobacteria</taxon>
        <taxon>Burkholderiales</taxon>
        <taxon>Burkholderiaceae</taxon>
        <taxon>Cupriavidus</taxon>
    </lineage>
</organism>
<feature type="signal peptide" evidence="1">
    <location>
        <begin position="1"/>
        <end position="30"/>
    </location>
</feature>
<accession>A0A5M8BFH7</accession>
<protein>
    <recommendedName>
        <fullName evidence="4">Lipoprotein</fullName>
    </recommendedName>
</protein>
<gene>
    <name evidence="2" type="ORF">F1599_00920</name>
</gene>
<dbReference type="AlphaFoldDB" id="A0A5M8BFH7"/>
<evidence type="ECO:0000313" key="2">
    <source>
        <dbReference type="EMBL" id="KAA6133405.1"/>
    </source>
</evidence>
<name>A0A5M8BFH7_9BURK</name>
<comment type="caution">
    <text evidence="2">The sequence shown here is derived from an EMBL/GenBank/DDBJ whole genome shotgun (WGS) entry which is preliminary data.</text>
</comment>
<evidence type="ECO:0008006" key="4">
    <source>
        <dbReference type="Google" id="ProtNLM"/>
    </source>
</evidence>
<proteinExistence type="predicted"/>
<keyword evidence="1" id="KW-0732">Signal</keyword>
<feature type="chain" id="PRO_5024319234" description="Lipoprotein" evidence="1">
    <location>
        <begin position="31"/>
        <end position="114"/>
    </location>
</feature>
<evidence type="ECO:0000313" key="3">
    <source>
        <dbReference type="Proteomes" id="UP000324324"/>
    </source>
</evidence>
<dbReference type="RefSeq" id="WP_150081756.1">
    <property type="nucleotide sequence ID" value="NZ_VWRN01000003.1"/>
</dbReference>
<reference evidence="2 3" key="1">
    <citation type="submission" date="2019-09" db="EMBL/GenBank/DDBJ databases">
        <title>Isolation of a novel species in the genus Cupriavidus from patients with sepsis using whole genome sequencing.</title>
        <authorList>
            <person name="Kweon O.J."/>
            <person name="Lee M.-K."/>
        </authorList>
    </citation>
    <scope>NUCLEOTIDE SEQUENCE [LARGE SCALE GENOMIC DNA]</scope>
    <source>
        <strain evidence="2 3">MKL-01</strain>
    </source>
</reference>
<dbReference type="Proteomes" id="UP000324324">
    <property type="component" value="Unassembled WGS sequence"/>
</dbReference>
<evidence type="ECO:0000256" key="1">
    <source>
        <dbReference type="SAM" id="SignalP"/>
    </source>
</evidence>
<sequence length="114" mass="11489">MNQPLQSSRLRARGRPAALLAALLAAPLLAACISTTPIWDSRFGQSVNAVKQAQIINPNAPAGMPSLTGVDGKAAVAAMGNYDRSLQRLSPAGAYGNGAGMQGGIGMSGGIGTR</sequence>
<keyword evidence="3" id="KW-1185">Reference proteome</keyword>